<dbReference type="Gene3D" id="3.30.1360.200">
    <property type="match status" value="1"/>
</dbReference>
<dbReference type="AlphaFoldDB" id="A0A0A0BX10"/>
<organism evidence="14 15">
    <name type="scientific">Cellulomonas carbonis T26</name>
    <dbReference type="NCBI Taxonomy" id="947969"/>
    <lineage>
        <taxon>Bacteria</taxon>
        <taxon>Bacillati</taxon>
        <taxon>Actinomycetota</taxon>
        <taxon>Actinomycetes</taxon>
        <taxon>Micrococcales</taxon>
        <taxon>Cellulomonadaceae</taxon>
        <taxon>Cellulomonas</taxon>
    </lineage>
</organism>
<evidence type="ECO:0000256" key="8">
    <source>
        <dbReference type="ARBA" id="ARBA00023136"/>
    </source>
</evidence>
<feature type="domain" description="Protein translocase subunit SecDF P1" evidence="12">
    <location>
        <begin position="70"/>
        <end position="126"/>
    </location>
</feature>
<sequence length="611" mass="64421">MATPPRRRRPVRSLVTLLVVLVGLFGALLAGNRWSDASMTPALALDLEGGTQIILTPVADGDEEVTDDTIEQTIEIIRQRVDASGVAEAEITSQGGRNIVVALPGRPSPETLELVRESAQMLFRPVLAVSGPTAVPEAQEGADDAAGAEEPAAEEPAGEEPTAEEPAAEEPAAEAPQVEPTDPSDLAWITPELQAEFDAYDCTLPENLTGGSSLVGDPDAAVVACDENGFAKYVLGPVEVRGDDVERAESGLRVSSTGAVTNDWVVNIEFDGEGGRLFREVTTRLSSLESPRDQFAMVLDGLVISAPSVNEPITNGQAEISGTFDRESAGTLARQLSFGALPLTFEVQSEQQVSATLGTEQLQRGILAGAIGLLLVGLYSLVQYRALGLLTIASLVIAGAVAYGVIAVLSWTYGYRLSLAGVAGLIVAIGITADSFIVYFERIKDELRDGRPLAAAVEVGWARARRTILASDAVSFLAAVVLYVLAVGGVRGFAFTLGLTTLVDLLVVFLFTHPVMALLARTRFFSSGHALSGLDPRLLQAKTRYTGRGGVARAGERAGARSGPPEGEVPRRTAVPVGADERRTTIAERRAAERRASSSTSASSHDERKDA</sequence>
<evidence type="ECO:0000259" key="11">
    <source>
        <dbReference type="Pfam" id="PF02355"/>
    </source>
</evidence>
<keyword evidence="8 9" id="KW-0472">Membrane</keyword>
<dbReference type="InterPro" id="IPR055344">
    <property type="entry name" value="SecD_SecF_C_bact"/>
</dbReference>
<comment type="caution">
    <text evidence="9">Lacks conserved residue(s) required for the propagation of feature annotation.</text>
</comment>
<dbReference type="Gene3D" id="3.30.70.3220">
    <property type="match status" value="1"/>
</dbReference>
<evidence type="ECO:0000256" key="3">
    <source>
        <dbReference type="ARBA" id="ARBA00022475"/>
    </source>
</evidence>
<dbReference type="InterPro" id="IPR022813">
    <property type="entry name" value="SecD/SecF_arch_bac"/>
</dbReference>
<feature type="compositionally biased region" description="Acidic residues" evidence="10">
    <location>
        <begin position="140"/>
        <end position="172"/>
    </location>
</feature>
<keyword evidence="5 9" id="KW-0653">Protein transport</keyword>
<feature type="region of interest" description="Disordered" evidence="10">
    <location>
        <begin position="549"/>
        <end position="611"/>
    </location>
</feature>
<dbReference type="NCBIfam" id="TIGR00916">
    <property type="entry name" value="2A0604s01"/>
    <property type="match status" value="1"/>
</dbReference>
<reference evidence="14 15" key="2">
    <citation type="journal article" date="2015" name="Stand. Genomic Sci.">
        <title>Draft genome sequence of Cellulomonas carbonis T26(T) and comparative analysis of six Cellulomonas genomes.</title>
        <authorList>
            <person name="Zhuang W."/>
            <person name="Zhang S."/>
            <person name="Xia X."/>
            <person name="Wang G."/>
        </authorList>
    </citation>
    <scope>NUCLEOTIDE SEQUENCE [LARGE SCALE GENOMIC DNA]</scope>
    <source>
        <strain evidence="14 15">T26</strain>
    </source>
</reference>
<proteinExistence type="inferred from homology"/>
<feature type="compositionally biased region" description="Basic and acidic residues" evidence="10">
    <location>
        <begin position="579"/>
        <end position="596"/>
    </location>
</feature>
<dbReference type="Proteomes" id="UP000029839">
    <property type="component" value="Unassembled WGS sequence"/>
</dbReference>
<evidence type="ECO:0000259" key="12">
    <source>
        <dbReference type="Pfam" id="PF21760"/>
    </source>
</evidence>
<evidence type="ECO:0000259" key="13">
    <source>
        <dbReference type="Pfam" id="PF22599"/>
    </source>
</evidence>
<dbReference type="SUPFAM" id="SSF82866">
    <property type="entry name" value="Multidrug efflux transporter AcrB transmembrane domain"/>
    <property type="match status" value="1"/>
</dbReference>
<dbReference type="EMBL" id="AXCY01000003">
    <property type="protein sequence ID" value="KGM12510.1"/>
    <property type="molecule type" value="Genomic_DNA"/>
</dbReference>
<dbReference type="GO" id="GO:0065002">
    <property type="term" value="P:intracellular protein transmembrane transport"/>
    <property type="evidence" value="ECO:0007669"/>
    <property type="project" value="UniProtKB-UniRule"/>
</dbReference>
<dbReference type="HAMAP" id="MF_01463_B">
    <property type="entry name" value="SecD_B"/>
    <property type="match status" value="1"/>
</dbReference>
<feature type="transmembrane region" description="Helical" evidence="9">
    <location>
        <begin position="419"/>
        <end position="440"/>
    </location>
</feature>
<dbReference type="InterPro" id="IPR048634">
    <property type="entry name" value="SecD_SecF_C"/>
</dbReference>
<comment type="subcellular location">
    <subcellularLocation>
        <location evidence="1 9">Cell membrane</location>
        <topology evidence="1 9">Multi-pass membrane protein</topology>
    </subcellularLocation>
</comment>
<evidence type="ECO:0000256" key="6">
    <source>
        <dbReference type="ARBA" id="ARBA00022989"/>
    </source>
</evidence>
<evidence type="ECO:0000256" key="10">
    <source>
        <dbReference type="SAM" id="MobiDB-lite"/>
    </source>
</evidence>
<reference evidence="14 15" key="1">
    <citation type="submission" date="2013-08" db="EMBL/GenBank/DDBJ databases">
        <title>Genome sequencing of Cellulomonas carbonis T26.</title>
        <authorList>
            <person name="Chen F."/>
            <person name="Li Y."/>
            <person name="Wang G."/>
        </authorList>
    </citation>
    <scope>NUCLEOTIDE SEQUENCE [LARGE SCALE GENOMIC DNA]</scope>
    <source>
        <strain evidence="14 15">T26</strain>
    </source>
</reference>
<feature type="region of interest" description="Disordered" evidence="10">
    <location>
        <begin position="133"/>
        <end position="185"/>
    </location>
</feature>
<dbReference type="GO" id="GO:0015450">
    <property type="term" value="F:protein-transporting ATPase activity"/>
    <property type="evidence" value="ECO:0007669"/>
    <property type="project" value="InterPro"/>
</dbReference>
<feature type="transmembrane region" description="Helical" evidence="9">
    <location>
        <begin position="493"/>
        <end position="519"/>
    </location>
</feature>
<evidence type="ECO:0000256" key="7">
    <source>
        <dbReference type="ARBA" id="ARBA00023010"/>
    </source>
</evidence>
<evidence type="ECO:0000256" key="9">
    <source>
        <dbReference type="HAMAP-Rule" id="MF_01463"/>
    </source>
</evidence>
<evidence type="ECO:0000256" key="4">
    <source>
        <dbReference type="ARBA" id="ARBA00022692"/>
    </source>
</evidence>
<dbReference type="GO" id="GO:0043952">
    <property type="term" value="P:protein transport by the Sec complex"/>
    <property type="evidence" value="ECO:0007669"/>
    <property type="project" value="UniProtKB-UniRule"/>
</dbReference>
<dbReference type="NCBIfam" id="TIGR01129">
    <property type="entry name" value="secD"/>
    <property type="match status" value="1"/>
</dbReference>
<name>A0A0A0BX10_9CELL</name>
<keyword evidence="6 9" id="KW-1133">Transmembrane helix</keyword>
<feature type="domain" description="Protein export membrane protein SecD/SecF C-terminal" evidence="11">
    <location>
        <begin position="345"/>
        <end position="519"/>
    </location>
</feature>
<comment type="function">
    <text evidence="9">Part of the Sec protein translocase complex. Interacts with the SecYEG preprotein conducting channel. SecDF uses the proton motive force (PMF) to complete protein translocation after the ATP-dependent function of SecA.</text>
</comment>
<dbReference type="Gene3D" id="1.20.1640.10">
    <property type="entry name" value="Multidrug efflux transporter AcrB transmembrane domain"/>
    <property type="match status" value="1"/>
</dbReference>
<comment type="subunit">
    <text evidence="9">Forms a complex with SecF. Part of the essential Sec protein translocation apparatus which comprises SecA, SecYEG and auxiliary proteins SecDF. Other proteins may also be involved.</text>
</comment>
<accession>A0A0A0BX10</accession>
<protein>
    <recommendedName>
        <fullName evidence="9">Protein translocase subunit SecD</fullName>
    </recommendedName>
</protein>
<keyword evidence="7 9" id="KW-0811">Translocation</keyword>
<dbReference type="Pfam" id="PF22599">
    <property type="entry name" value="SecDF_P1_head"/>
    <property type="match status" value="1"/>
</dbReference>
<dbReference type="InterPro" id="IPR048631">
    <property type="entry name" value="SecD_1st"/>
</dbReference>
<evidence type="ECO:0000313" key="15">
    <source>
        <dbReference type="Proteomes" id="UP000029839"/>
    </source>
</evidence>
<dbReference type="InterPro" id="IPR005791">
    <property type="entry name" value="SecD"/>
</dbReference>
<feature type="transmembrane region" description="Helical" evidence="9">
    <location>
        <begin position="389"/>
        <end position="413"/>
    </location>
</feature>
<evidence type="ECO:0000313" key="14">
    <source>
        <dbReference type="EMBL" id="KGM12510.1"/>
    </source>
</evidence>
<keyword evidence="3 9" id="KW-1003">Cell membrane</keyword>
<feature type="transmembrane region" description="Helical" evidence="9">
    <location>
        <begin position="365"/>
        <end position="382"/>
    </location>
</feature>
<dbReference type="Pfam" id="PF02355">
    <property type="entry name" value="SecD_SecF_C"/>
    <property type="match status" value="1"/>
</dbReference>
<feature type="domain" description="SecDF P1 head subdomain" evidence="13">
    <location>
        <begin position="232"/>
        <end position="342"/>
    </location>
</feature>
<dbReference type="Pfam" id="PF21760">
    <property type="entry name" value="SecD_1st"/>
    <property type="match status" value="1"/>
</dbReference>
<feature type="transmembrane region" description="Helical" evidence="9">
    <location>
        <begin position="468"/>
        <end position="487"/>
    </location>
</feature>
<keyword evidence="15" id="KW-1185">Reference proteome</keyword>
<keyword evidence="2 9" id="KW-0813">Transport</keyword>
<evidence type="ECO:0000256" key="1">
    <source>
        <dbReference type="ARBA" id="ARBA00004651"/>
    </source>
</evidence>
<keyword evidence="4 9" id="KW-0812">Transmembrane</keyword>
<evidence type="ECO:0000256" key="2">
    <source>
        <dbReference type="ARBA" id="ARBA00022448"/>
    </source>
</evidence>
<dbReference type="GO" id="GO:0005886">
    <property type="term" value="C:plasma membrane"/>
    <property type="evidence" value="ECO:0007669"/>
    <property type="project" value="UniProtKB-SubCell"/>
</dbReference>
<dbReference type="InterPro" id="IPR054384">
    <property type="entry name" value="SecDF_P1_head"/>
</dbReference>
<comment type="similarity">
    <text evidence="9">Belongs to the SecD/SecF family. SecD subfamily.</text>
</comment>
<comment type="caution">
    <text evidence="14">The sequence shown here is derived from an EMBL/GenBank/DDBJ whole genome shotgun (WGS) entry which is preliminary data.</text>
</comment>
<dbReference type="PANTHER" id="PTHR30081:SF1">
    <property type="entry name" value="PROTEIN TRANSLOCASE SUBUNIT SECD"/>
    <property type="match status" value="1"/>
</dbReference>
<evidence type="ECO:0000256" key="5">
    <source>
        <dbReference type="ARBA" id="ARBA00022927"/>
    </source>
</evidence>
<dbReference type="RefSeq" id="WP_043602331.1">
    <property type="nucleotide sequence ID" value="NZ_AXCY01000003.1"/>
</dbReference>
<gene>
    <name evidence="9" type="primary">secD</name>
    <name evidence="14" type="ORF">N868_09560</name>
</gene>
<dbReference type="PANTHER" id="PTHR30081">
    <property type="entry name" value="PROTEIN-EXPORT MEMBRANE PROTEIN SEC"/>
    <property type="match status" value="1"/>
</dbReference>
<dbReference type="GO" id="GO:0006605">
    <property type="term" value="P:protein targeting"/>
    <property type="evidence" value="ECO:0007669"/>
    <property type="project" value="UniProtKB-UniRule"/>
</dbReference>